<dbReference type="InterPro" id="IPR017972">
    <property type="entry name" value="Cyt_P450_CS"/>
</dbReference>
<dbReference type="Proteomes" id="UP000233551">
    <property type="component" value="Unassembled WGS sequence"/>
</dbReference>
<evidence type="ECO:0000256" key="7">
    <source>
        <dbReference type="ARBA" id="ARBA00023002"/>
    </source>
</evidence>
<comment type="caution">
    <text evidence="12">The sequence shown here is derived from an EMBL/GenBank/DDBJ whole genome shotgun (WGS) entry which is preliminary data.</text>
</comment>
<evidence type="ECO:0000313" key="13">
    <source>
        <dbReference type="Proteomes" id="UP000233551"/>
    </source>
</evidence>
<keyword evidence="6" id="KW-1133">Transmembrane helix</keyword>
<evidence type="ECO:0000256" key="6">
    <source>
        <dbReference type="ARBA" id="ARBA00022989"/>
    </source>
</evidence>
<evidence type="ECO:0000256" key="3">
    <source>
        <dbReference type="ARBA" id="ARBA00010617"/>
    </source>
</evidence>
<dbReference type="EMBL" id="PGOL01000365">
    <property type="protein sequence ID" value="PKI71521.1"/>
    <property type="molecule type" value="Genomic_DNA"/>
</dbReference>
<dbReference type="InterPro" id="IPR002401">
    <property type="entry name" value="Cyt_P450_E_grp-I"/>
</dbReference>
<comment type="cofactor">
    <cofactor evidence="1 9">
        <name>heme</name>
        <dbReference type="ChEBI" id="CHEBI:30413"/>
    </cofactor>
</comment>
<keyword evidence="13" id="KW-1185">Reference proteome</keyword>
<evidence type="ECO:0000256" key="10">
    <source>
        <dbReference type="RuleBase" id="RU000461"/>
    </source>
</evidence>
<evidence type="ECO:0000256" key="8">
    <source>
        <dbReference type="ARBA" id="ARBA00023004"/>
    </source>
</evidence>
<dbReference type="GO" id="GO:0016125">
    <property type="term" value="P:sterol metabolic process"/>
    <property type="evidence" value="ECO:0007669"/>
    <property type="project" value="TreeGrafter"/>
</dbReference>
<feature type="signal peptide" evidence="11">
    <location>
        <begin position="1"/>
        <end position="29"/>
    </location>
</feature>
<keyword evidence="4" id="KW-0812">Transmembrane</keyword>
<dbReference type="FunFam" id="1.10.630.10:FF:000022">
    <property type="entry name" value="Taxadiene 5-alpha hydroxylase"/>
    <property type="match status" value="1"/>
</dbReference>
<dbReference type="AlphaFoldDB" id="A0A2I0KSR0"/>
<dbReference type="InterPro" id="IPR036396">
    <property type="entry name" value="Cyt_P450_sf"/>
</dbReference>
<dbReference type="PANTHER" id="PTHR24286">
    <property type="entry name" value="CYTOCHROME P450 26"/>
    <property type="match status" value="1"/>
</dbReference>
<dbReference type="Pfam" id="PF00067">
    <property type="entry name" value="p450"/>
    <property type="match status" value="1"/>
</dbReference>
<comment type="similarity">
    <text evidence="3 10">Belongs to the cytochrome P450 family.</text>
</comment>
<dbReference type="Gene3D" id="1.10.630.10">
    <property type="entry name" value="Cytochrome P450"/>
    <property type="match status" value="1"/>
</dbReference>
<dbReference type="GO" id="GO:0016705">
    <property type="term" value="F:oxidoreductase activity, acting on paired donors, with incorporation or reduction of molecular oxygen"/>
    <property type="evidence" value="ECO:0007669"/>
    <property type="project" value="InterPro"/>
</dbReference>
<keyword evidence="11" id="KW-0732">Signal</keyword>
<dbReference type="PRINTS" id="PR00463">
    <property type="entry name" value="EP450I"/>
</dbReference>
<reference evidence="12 13" key="1">
    <citation type="submission" date="2017-11" db="EMBL/GenBank/DDBJ databases">
        <title>De-novo sequencing of pomegranate (Punica granatum L.) genome.</title>
        <authorList>
            <person name="Akparov Z."/>
            <person name="Amiraslanov A."/>
            <person name="Hajiyeva S."/>
            <person name="Abbasov M."/>
            <person name="Kaur K."/>
            <person name="Hamwieh A."/>
            <person name="Solovyev V."/>
            <person name="Salamov A."/>
            <person name="Braich B."/>
            <person name="Kosarev P."/>
            <person name="Mahmoud A."/>
            <person name="Hajiyev E."/>
            <person name="Babayeva S."/>
            <person name="Izzatullayeva V."/>
            <person name="Mammadov A."/>
            <person name="Mammadov A."/>
            <person name="Sharifova S."/>
            <person name="Ojaghi J."/>
            <person name="Eynullazada K."/>
            <person name="Bayramov B."/>
            <person name="Abdulazimova A."/>
            <person name="Shahmuradov I."/>
        </authorList>
    </citation>
    <scope>NUCLEOTIDE SEQUENCE [LARGE SCALE GENOMIC DNA]</scope>
    <source>
        <strain evidence="13">cv. AG2017</strain>
        <tissue evidence="12">Leaf</tissue>
    </source>
</reference>
<name>A0A2I0KSR0_PUNGR</name>
<evidence type="ECO:0000256" key="5">
    <source>
        <dbReference type="ARBA" id="ARBA00022723"/>
    </source>
</evidence>
<dbReference type="PROSITE" id="PS00086">
    <property type="entry name" value="CYTOCHROME_P450"/>
    <property type="match status" value="1"/>
</dbReference>
<sequence>MELSIPASAVTLLFPSLLLLGLKLRTKMACRNLPPGTFGWPFLGETVEFIRAKSEGCADKFVKDRVERYGSTVFRTSLFGEPMAFLCGPAGNKFLFSNEGKKVAHWFPAPLRWMLEGSFIFMCGDEARVRKKLLTASFFNTESLMKCVPIMDEITRGYLKTHWEGKEEVQVCTSIKRYPFEVPCRLFMSIVEPELISRLLFQFNIFIKGLAGFPLNIPGTQFHRGMRAVNIIKRELRVVLRQRRAELARKVTYPTQDILSYLLVNADESGKFITEADIISEMLTLLFAGHDTSSSTISLLIKYLSGSPESMRKFFRVEQKEIAASKAPGELLKWEDVRRMKYSWHVVSEVLRISPPVTGTFREALTDIAFEGYTIPKGWKLCWSAAYTHKDRSCYPNEMDFDESRFEGTGPRPFSHVPFGGGPRMCLGKEYARLEILVFLHNLVNQYDWDLLVPGEKLSYDPLLIPVNGLPVRLRPRKYTG</sequence>
<dbReference type="SUPFAM" id="SSF48264">
    <property type="entry name" value="Cytochrome P450"/>
    <property type="match status" value="1"/>
</dbReference>
<dbReference type="GO" id="GO:0004497">
    <property type="term" value="F:monooxygenase activity"/>
    <property type="evidence" value="ECO:0007669"/>
    <property type="project" value="UniProtKB-KW"/>
</dbReference>
<evidence type="ECO:0000256" key="11">
    <source>
        <dbReference type="SAM" id="SignalP"/>
    </source>
</evidence>
<organism evidence="12 13">
    <name type="scientific">Punica granatum</name>
    <name type="common">Pomegranate</name>
    <dbReference type="NCBI Taxonomy" id="22663"/>
    <lineage>
        <taxon>Eukaryota</taxon>
        <taxon>Viridiplantae</taxon>
        <taxon>Streptophyta</taxon>
        <taxon>Embryophyta</taxon>
        <taxon>Tracheophyta</taxon>
        <taxon>Spermatophyta</taxon>
        <taxon>Magnoliopsida</taxon>
        <taxon>eudicotyledons</taxon>
        <taxon>Gunneridae</taxon>
        <taxon>Pentapetalae</taxon>
        <taxon>rosids</taxon>
        <taxon>malvids</taxon>
        <taxon>Myrtales</taxon>
        <taxon>Lythraceae</taxon>
        <taxon>Punica</taxon>
    </lineage>
</organism>
<dbReference type="InterPro" id="IPR001128">
    <property type="entry name" value="Cyt_P450"/>
</dbReference>
<keyword evidence="8 9" id="KW-0408">Iron</keyword>
<feature type="chain" id="PRO_5014169434" description="Beta-amyrin 28-monooxygenase-like" evidence="11">
    <location>
        <begin position="30"/>
        <end position="481"/>
    </location>
</feature>
<proteinExistence type="inferred from homology"/>
<accession>A0A2I0KSR0</accession>
<evidence type="ECO:0000313" key="12">
    <source>
        <dbReference type="EMBL" id="PKI71521.1"/>
    </source>
</evidence>
<dbReference type="CDD" id="cd11043">
    <property type="entry name" value="CYP90-like"/>
    <property type="match status" value="1"/>
</dbReference>
<dbReference type="GO" id="GO:0005506">
    <property type="term" value="F:iron ion binding"/>
    <property type="evidence" value="ECO:0007669"/>
    <property type="project" value="InterPro"/>
</dbReference>
<evidence type="ECO:0000256" key="1">
    <source>
        <dbReference type="ARBA" id="ARBA00001971"/>
    </source>
</evidence>
<keyword evidence="9 10" id="KW-0349">Heme</keyword>
<keyword evidence="7 10" id="KW-0560">Oxidoreductase</keyword>
<keyword evidence="10" id="KW-0503">Monooxygenase</keyword>
<dbReference type="STRING" id="22663.A0A2I0KSR0"/>
<evidence type="ECO:0000256" key="2">
    <source>
        <dbReference type="ARBA" id="ARBA00004167"/>
    </source>
</evidence>
<dbReference type="GO" id="GO:0020037">
    <property type="term" value="F:heme binding"/>
    <property type="evidence" value="ECO:0007669"/>
    <property type="project" value="InterPro"/>
</dbReference>
<dbReference type="PANTHER" id="PTHR24286:SF209">
    <property type="entry name" value="BETA-AMYRIN 28-OXIDASE-LIKE"/>
    <property type="match status" value="1"/>
</dbReference>
<protein>
    <recommendedName>
        <fullName evidence="14">Beta-amyrin 28-monooxygenase-like</fullName>
    </recommendedName>
</protein>
<dbReference type="GO" id="GO:0016020">
    <property type="term" value="C:membrane"/>
    <property type="evidence" value="ECO:0007669"/>
    <property type="project" value="UniProtKB-SubCell"/>
</dbReference>
<feature type="binding site" description="axial binding residue" evidence="9">
    <location>
        <position position="426"/>
    </location>
    <ligand>
        <name>heme</name>
        <dbReference type="ChEBI" id="CHEBI:30413"/>
    </ligand>
    <ligandPart>
        <name>Fe</name>
        <dbReference type="ChEBI" id="CHEBI:18248"/>
    </ligandPart>
</feature>
<evidence type="ECO:0000256" key="4">
    <source>
        <dbReference type="ARBA" id="ARBA00022692"/>
    </source>
</evidence>
<keyword evidence="6" id="KW-0472">Membrane</keyword>
<dbReference type="PRINTS" id="PR00385">
    <property type="entry name" value="P450"/>
</dbReference>
<comment type="subcellular location">
    <subcellularLocation>
        <location evidence="2">Membrane</location>
        <topology evidence="2">Single-pass membrane protein</topology>
    </subcellularLocation>
</comment>
<evidence type="ECO:0008006" key="14">
    <source>
        <dbReference type="Google" id="ProtNLM"/>
    </source>
</evidence>
<evidence type="ECO:0000256" key="9">
    <source>
        <dbReference type="PIRSR" id="PIRSR602401-1"/>
    </source>
</evidence>
<keyword evidence="5 9" id="KW-0479">Metal-binding</keyword>
<gene>
    <name evidence="12" type="ORF">CRG98_008038</name>
</gene>